<organism evidence="1 2">
    <name type="scientific">Rothia amarae</name>
    <dbReference type="NCBI Taxonomy" id="169480"/>
    <lineage>
        <taxon>Bacteria</taxon>
        <taxon>Bacillati</taxon>
        <taxon>Actinomycetota</taxon>
        <taxon>Actinomycetes</taxon>
        <taxon>Micrococcales</taxon>
        <taxon>Micrococcaceae</taxon>
        <taxon>Rothia</taxon>
    </lineage>
</organism>
<dbReference type="KEGG" id="rama:IDM48_02570"/>
<proteinExistence type="predicted"/>
<dbReference type="Gene3D" id="3.40.630.30">
    <property type="match status" value="1"/>
</dbReference>
<dbReference type="SUPFAM" id="SSF55729">
    <property type="entry name" value="Acyl-CoA N-acyltransferases (Nat)"/>
    <property type="match status" value="1"/>
</dbReference>
<evidence type="ECO:0008006" key="3">
    <source>
        <dbReference type="Google" id="ProtNLM"/>
    </source>
</evidence>
<dbReference type="Proteomes" id="UP000516421">
    <property type="component" value="Chromosome"/>
</dbReference>
<sequence>MSLSLRHANEKDIPAINAIYNESGVGTTASYDLEPLTVEDQTRWWEGLQAQGYPVMVAVDEHDAVAGFAYLSDFKLVLLTHTLYSTHPQEMS</sequence>
<dbReference type="RefSeq" id="WP_190617926.1">
    <property type="nucleotide sequence ID" value="NZ_CP061538.1"/>
</dbReference>
<evidence type="ECO:0000313" key="1">
    <source>
        <dbReference type="EMBL" id="QNV40335.1"/>
    </source>
</evidence>
<accession>A0A7H2BKY9</accession>
<dbReference type="EMBL" id="CP061538">
    <property type="protein sequence ID" value="QNV40335.1"/>
    <property type="molecule type" value="Genomic_DNA"/>
</dbReference>
<evidence type="ECO:0000313" key="2">
    <source>
        <dbReference type="Proteomes" id="UP000516421"/>
    </source>
</evidence>
<protein>
    <recommendedName>
        <fullName evidence="3">GNAT family N-acetyltransferase</fullName>
    </recommendedName>
</protein>
<gene>
    <name evidence="1" type="ORF">IDM48_02570</name>
</gene>
<reference evidence="1 2" key="1">
    <citation type="submission" date="2020-09" db="EMBL/GenBank/DDBJ databases">
        <title>Investigation of environmental microbe.</title>
        <authorList>
            <person name="Ou Y."/>
            <person name="Kang Q."/>
        </authorList>
    </citation>
    <scope>NUCLEOTIDE SEQUENCE [LARGE SCALE GENOMIC DNA]</scope>
    <source>
        <strain evidence="1 2">KJZ-9</strain>
    </source>
</reference>
<dbReference type="InterPro" id="IPR016181">
    <property type="entry name" value="Acyl_CoA_acyltransferase"/>
</dbReference>
<keyword evidence="2" id="KW-1185">Reference proteome</keyword>
<dbReference type="AlphaFoldDB" id="A0A7H2BKY9"/>
<name>A0A7H2BKY9_9MICC</name>